<evidence type="ECO:0000256" key="1">
    <source>
        <dbReference type="SAM" id="MobiDB-lite"/>
    </source>
</evidence>
<comment type="caution">
    <text evidence="2">The sequence shown here is derived from an EMBL/GenBank/DDBJ whole genome shotgun (WGS) entry which is preliminary data.</text>
</comment>
<organism evidence="2 3">
    <name type="scientific">Cladorrhinum samala</name>
    <dbReference type="NCBI Taxonomy" id="585594"/>
    <lineage>
        <taxon>Eukaryota</taxon>
        <taxon>Fungi</taxon>
        <taxon>Dikarya</taxon>
        <taxon>Ascomycota</taxon>
        <taxon>Pezizomycotina</taxon>
        <taxon>Sordariomycetes</taxon>
        <taxon>Sordariomycetidae</taxon>
        <taxon>Sordariales</taxon>
        <taxon>Podosporaceae</taxon>
        <taxon>Cladorrhinum</taxon>
    </lineage>
</organism>
<evidence type="ECO:0008006" key="4">
    <source>
        <dbReference type="Google" id="ProtNLM"/>
    </source>
</evidence>
<protein>
    <recommendedName>
        <fullName evidence="4">BZIP domain-containing protein</fullName>
    </recommendedName>
</protein>
<dbReference type="Proteomes" id="UP001321749">
    <property type="component" value="Unassembled WGS sequence"/>
</dbReference>
<proteinExistence type="predicted"/>
<keyword evidence="3" id="KW-1185">Reference proteome</keyword>
<dbReference type="EMBL" id="MU864965">
    <property type="protein sequence ID" value="KAK4462987.1"/>
    <property type="molecule type" value="Genomic_DNA"/>
</dbReference>
<accession>A0AAV9HQG2</accession>
<dbReference type="GO" id="GO:0003700">
    <property type="term" value="F:DNA-binding transcription factor activity"/>
    <property type="evidence" value="ECO:0007669"/>
    <property type="project" value="InterPro"/>
</dbReference>
<feature type="region of interest" description="Disordered" evidence="1">
    <location>
        <begin position="420"/>
        <end position="441"/>
    </location>
</feature>
<reference evidence="2" key="2">
    <citation type="submission" date="2023-06" db="EMBL/GenBank/DDBJ databases">
        <authorList>
            <consortium name="Lawrence Berkeley National Laboratory"/>
            <person name="Mondo S.J."/>
            <person name="Hensen N."/>
            <person name="Bonometti L."/>
            <person name="Westerberg I."/>
            <person name="Brannstrom I.O."/>
            <person name="Guillou S."/>
            <person name="Cros-Aarteil S."/>
            <person name="Calhoun S."/>
            <person name="Haridas S."/>
            <person name="Kuo A."/>
            <person name="Pangilinan J."/>
            <person name="Riley R."/>
            <person name="Labutti K."/>
            <person name="Andreopoulos B."/>
            <person name="Lipzen A."/>
            <person name="Chen C."/>
            <person name="Yanf M."/>
            <person name="Daum C."/>
            <person name="Ng V."/>
            <person name="Clum A."/>
            <person name="Steindorff A."/>
            <person name="Ohm R."/>
            <person name="Martin F."/>
            <person name="Silar P."/>
            <person name="Natvig D."/>
            <person name="Lalanne C."/>
            <person name="Gautier V."/>
            <person name="Ament-Velasquez S.L."/>
            <person name="Kruys A."/>
            <person name="Hutchinson M.I."/>
            <person name="Powell A.J."/>
            <person name="Barry K."/>
            <person name="Miller A.N."/>
            <person name="Grigoriev I.V."/>
            <person name="Debuchy R."/>
            <person name="Gladieux P."/>
            <person name="Thoren M.H."/>
            <person name="Johannesson H."/>
        </authorList>
    </citation>
    <scope>NUCLEOTIDE SEQUENCE</scope>
    <source>
        <strain evidence="2">PSN324</strain>
    </source>
</reference>
<dbReference type="AlphaFoldDB" id="A0AAV9HQG2"/>
<feature type="compositionally biased region" description="Low complexity" evidence="1">
    <location>
        <begin position="429"/>
        <end position="441"/>
    </location>
</feature>
<evidence type="ECO:0000313" key="2">
    <source>
        <dbReference type="EMBL" id="KAK4462987.1"/>
    </source>
</evidence>
<sequence>MEDPTPRFYTAIAAPSPSREALKCLEARHLQHPNTPTQPDTSDDLAIAAINRVSTLQSGPVFPPTPGTAYFGALDITSFVPPEQSQQEPSIAFTSNYSCWQPAISSAHDAATHTIFHPAMVSNPSAQHPILSQDPNLLTPVMCDFPPGASGSAQISGPDWYGAQTPGDEGSYGNEGYSDHAVYPDSTASAFSNFNVKRRATIDASYLHSECIPNHPSSSLESEPASESSYFALSPYSQIPQARSPQPPSYPAQYTLVDEPHPIDQGRYGQRVGVDISRRKRGRPPTRLDRTGPRRASTTDSTAVSPLSSSNRSVSSLSPSSDGVAFSSTAGGRATLQARNRAAANRYRAKTQAAVAQLEAEERCLTLKRQSLLLCAGELRDQVFQLKNEVFRHASCGCPRIEGYLENAAQRAYARQSLATLPQLEMEGSPSTTSSSPSKAD</sequence>
<name>A0AAV9HQG2_9PEZI</name>
<feature type="region of interest" description="Disordered" evidence="1">
    <location>
        <begin position="238"/>
        <end position="328"/>
    </location>
</feature>
<feature type="region of interest" description="Disordered" evidence="1">
    <location>
        <begin position="159"/>
        <end position="178"/>
    </location>
</feature>
<dbReference type="SUPFAM" id="SSF57959">
    <property type="entry name" value="Leucine zipper domain"/>
    <property type="match status" value="1"/>
</dbReference>
<reference evidence="2" key="1">
    <citation type="journal article" date="2023" name="Mol. Phylogenet. Evol.">
        <title>Genome-scale phylogeny and comparative genomics of the fungal order Sordariales.</title>
        <authorList>
            <person name="Hensen N."/>
            <person name="Bonometti L."/>
            <person name="Westerberg I."/>
            <person name="Brannstrom I.O."/>
            <person name="Guillou S."/>
            <person name="Cros-Aarteil S."/>
            <person name="Calhoun S."/>
            <person name="Haridas S."/>
            <person name="Kuo A."/>
            <person name="Mondo S."/>
            <person name="Pangilinan J."/>
            <person name="Riley R."/>
            <person name="LaButti K."/>
            <person name="Andreopoulos B."/>
            <person name="Lipzen A."/>
            <person name="Chen C."/>
            <person name="Yan M."/>
            <person name="Daum C."/>
            <person name="Ng V."/>
            <person name="Clum A."/>
            <person name="Steindorff A."/>
            <person name="Ohm R.A."/>
            <person name="Martin F."/>
            <person name="Silar P."/>
            <person name="Natvig D.O."/>
            <person name="Lalanne C."/>
            <person name="Gautier V."/>
            <person name="Ament-Velasquez S.L."/>
            <person name="Kruys A."/>
            <person name="Hutchinson M.I."/>
            <person name="Powell A.J."/>
            <person name="Barry K."/>
            <person name="Miller A.N."/>
            <person name="Grigoriev I.V."/>
            <person name="Debuchy R."/>
            <person name="Gladieux P."/>
            <person name="Hiltunen Thoren M."/>
            <person name="Johannesson H."/>
        </authorList>
    </citation>
    <scope>NUCLEOTIDE SEQUENCE</scope>
    <source>
        <strain evidence="2">PSN324</strain>
    </source>
</reference>
<dbReference type="CDD" id="cd14687">
    <property type="entry name" value="bZIP_ATF2"/>
    <property type="match status" value="1"/>
</dbReference>
<gene>
    <name evidence="2" type="ORF">QBC42DRAFT_73277</name>
</gene>
<dbReference type="InterPro" id="IPR046347">
    <property type="entry name" value="bZIP_sf"/>
</dbReference>
<evidence type="ECO:0000313" key="3">
    <source>
        <dbReference type="Proteomes" id="UP001321749"/>
    </source>
</evidence>
<dbReference type="Gene3D" id="1.20.5.170">
    <property type="match status" value="1"/>
</dbReference>
<feature type="compositionally biased region" description="Low complexity" evidence="1">
    <location>
        <begin position="304"/>
        <end position="321"/>
    </location>
</feature>